<feature type="domain" description="Miro" evidence="17">
    <location>
        <begin position="71"/>
        <end position="289"/>
    </location>
</feature>
<comment type="subcellular location">
    <subcellularLocation>
        <location evidence="1">Mitochondrion outer membrane</location>
        <topology evidence="1">Single-pass type IV membrane protein</topology>
    </subcellularLocation>
</comment>
<dbReference type="OrthoDB" id="10020961at2759"/>
<dbReference type="InterPro" id="IPR018247">
    <property type="entry name" value="EF_Hand_1_Ca_BS"/>
</dbReference>
<protein>
    <recommendedName>
        <fullName evidence="20">Mitochondrial Rho GTPase</fullName>
    </recommendedName>
</protein>
<evidence type="ECO:0000256" key="12">
    <source>
        <dbReference type="ARBA" id="ARBA00023134"/>
    </source>
</evidence>
<dbReference type="PROSITE" id="PS00018">
    <property type="entry name" value="EF_HAND_1"/>
    <property type="match status" value="2"/>
</dbReference>
<dbReference type="PRINTS" id="PR00449">
    <property type="entry name" value="RASTRNSFRMNG"/>
</dbReference>
<keyword evidence="7" id="KW-1000">Mitochondrion outer membrane</keyword>
<dbReference type="EMBL" id="KZ308325">
    <property type="protein sequence ID" value="KAG8227497.1"/>
    <property type="molecule type" value="Genomic_DNA"/>
</dbReference>
<feature type="transmembrane region" description="Helical" evidence="15">
    <location>
        <begin position="756"/>
        <end position="777"/>
    </location>
</feature>
<evidence type="ECO:0000313" key="19">
    <source>
        <dbReference type="Proteomes" id="UP000792457"/>
    </source>
</evidence>
<evidence type="ECO:0000256" key="8">
    <source>
        <dbReference type="ARBA" id="ARBA00022801"/>
    </source>
</evidence>
<dbReference type="InterPro" id="IPR052266">
    <property type="entry name" value="Miro-EF-hand_domain"/>
</dbReference>
<dbReference type="PROSITE" id="PS51421">
    <property type="entry name" value="RAS"/>
    <property type="match status" value="1"/>
</dbReference>
<dbReference type="PROSITE" id="PS51423">
    <property type="entry name" value="MIRO"/>
    <property type="match status" value="1"/>
</dbReference>
<evidence type="ECO:0008006" key="20">
    <source>
        <dbReference type="Google" id="ProtNLM"/>
    </source>
</evidence>
<dbReference type="PROSITE" id="PS51419">
    <property type="entry name" value="RAB"/>
    <property type="match status" value="1"/>
</dbReference>
<dbReference type="Proteomes" id="UP000792457">
    <property type="component" value="Unassembled WGS sequence"/>
</dbReference>
<evidence type="ECO:0000256" key="2">
    <source>
        <dbReference type="ARBA" id="ARBA00007981"/>
    </source>
</evidence>
<dbReference type="PROSITE" id="PS50222">
    <property type="entry name" value="EF_HAND_2"/>
    <property type="match status" value="1"/>
</dbReference>
<organism evidence="18 19">
    <name type="scientific">Ladona fulva</name>
    <name type="common">Scarce chaser dragonfly</name>
    <name type="synonym">Libellula fulva</name>
    <dbReference type="NCBI Taxonomy" id="123851"/>
    <lineage>
        <taxon>Eukaryota</taxon>
        <taxon>Metazoa</taxon>
        <taxon>Ecdysozoa</taxon>
        <taxon>Arthropoda</taxon>
        <taxon>Hexapoda</taxon>
        <taxon>Insecta</taxon>
        <taxon>Pterygota</taxon>
        <taxon>Palaeoptera</taxon>
        <taxon>Odonata</taxon>
        <taxon>Epiprocta</taxon>
        <taxon>Anisoptera</taxon>
        <taxon>Libelluloidea</taxon>
        <taxon>Libellulidae</taxon>
        <taxon>Ladona</taxon>
    </lineage>
</organism>
<evidence type="ECO:0000256" key="13">
    <source>
        <dbReference type="ARBA" id="ARBA00023136"/>
    </source>
</evidence>
<dbReference type="InterPro" id="IPR001806">
    <property type="entry name" value="Small_GTPase"/>
</dbReference>
<evidence type="ECO:0000313" key="18">
    <source>
        <dbReference type="EMBL" id="KAG8227497.1"/>
    </source>
</evidence>
<dbReference type="GO" id="GO:0003924">
    <property type="term" value="F:GTPase activity"/>
    <property type="evidence" value="ECO:0007669"/>
    <property type="project" value="InterPro"/>
</dbReference>
<keyword evidence="3 15" id="KW-0812">Transmembrane</keyword>
<dbReference type="FunFam" id="1.10.238.10:FF:000011">
    <property type="entry name" value="Mitochondrial Rho GTPase"/>
    <property type="match status" value="1"/>
</dbReference>
<keyword evidence="6" id="KW-0547">Nucleotide-binding</keyword>
<dbReference type="Gene3D" id="3.40.50.300">
    <property type="entry name" value="P-loop containing nucleotide triphosphate hydrolases"/>
    <property type="match status" value="2"/>
</dbReference>
<comment type="caution">
    <text evidence="18">The sequence shown here is derived from an EMBL/GenBank/DDBJ whole genome shotgun (WGS) entry which is preliminary data.</text>
</comment>
<evidence type="ECO:0000256" key="9">
    <source>
        <dbReference type="ARBA" id="ARBA00022837"/>
    </source>
</evidence>
<evidence type="ECO:0000256" key="5">
    <source>
        <dbReference type="ARBA" id="ARBA00022737"/>
    </source>
</evidence>
<feature type="compositionally biased region" description="Basic and acidic residues" evidence="14">
    <location>
        <begin position="43"/>
        <end position="54"/>
    </location>
</feature>
<dbReference type="AlphaFoldDB" id="A0A8K0NZI8"/>
<dbReference type="InterPro" id="IPR013566">
    <property type="entry name" value="EF_hand_assoc_1"/>
</dbReference>
<dbReference type="GO" id="GO:0005509">
    <property type="term" value="F:calcium ion binding"/>
    <property type="evidence" value="ECO:0007669"/>
    <property type="project" value="InterPro"/>
</dbReference>
<dbReference type="PANTHER" id="PTHR46819">
    <property type="entry name" value="EF-HAND CALCIUM-BINDING DOMAIN-CONTAINING PROTEIN 7"/>
    <property type="match status" value="1"/>
</dbReference>
<evidence type="ECO:0000256" key="4">
    <source>
        <dbReference type="ARBA" id="ARBA00022723"/>
    </source>
</evidence>
<dbReference type="InterPro" id="IPR002048">
    <property type="entry name" value="EF_hand_dom"/>
</dbReference>
<dbReference type="Gene3D" id="1.10.238.10">
    <property type="entry name" value="EF-hand"/>
    <property type="match status" value="2"/>
</dbReference>
<evidence type="ECO:0000256" key="1">
    <source>
        <dbReference type="ARBA" id="ARBA00004200"/>
    </source>
</evidence>
<keyword evidence="11" id="KW-0496">Mitochondrion</keyword>
<dbReference type="Pfam" id="PF00071">
    <property type="entry name" value="Ras"/>
    <property type="match status" value="1"/>
</dbReference>
<keyword evidence="9" id="KW-0106">Calcium</keyword>
<comment type="similarity">
    <text evidence="2">Belongs to the mitochondrial Rho GTPase family.</text>
</comment>
<dbReference type="SMART" id="SM00173">
    <property type="entry name" value="RAS"/>
    <property type="match status" value="1"/>
</dbReference>
<feature type="compositionally biased region" description="Basic and acidic residues" evidence="14">
    <location>
        <begin position="62"/>
        <end position="71"/>
    </location>
</feature>
<dbReference type="SMART" id="SM00175">
    <property type="entry name" value="RAB"/>
    <property type="match status" value="1"/>
</dbReference>
<dbReference type="SMART" id="SM00054">
    <property type="entry name" value="EFh"/>
    <property type="match status" value="2"/>
</dbReference>
<reference evidence="18" key="2">
    <citation type="submission" date="2017-10" db="EMBL/GenBank/DDBJ databases">
        <title>Ladona fulva Genome sequencing and assembly.</title>
        <authorList>
            <person name="Murali S."/>
            <person name="Richards S."/>
            <person name="Bandaranaike D."/>
            <person name="Bellair M."/>
            <person name="Blankenburg K."/>
            <person name="Chao H."/>
            <person name="Dinh H."/>
            <person name="Doddapaneni H."/>
            <person name="Dugan-Rocha S."/>
            <person name="Elkadiri S."/>
            <person name="Gnanaolivu R."/>
            <person name="Hernandez B."/>
            <person name="Skinner E."/>
            <person name="Javaid M."/>
            <person name="Lee S."/>
            <person name="Li M."/>
            <person name="Ming W."/>
            <person name="Munidasa M."/>
            <person name="Muniz J."/>
            <person name="Nguyen L."/>
            <person name="Hughes D."/>
            <person name="Osuji N."/>
            <person name="Pu L.-L."/>
            <person name="Puazo M."/>
            <person name="Qu C."/>
            <person name="Quiroz J."/>
            <person name="Raj R."/>
            <person name="Weissenberger G."/>
            <person name="Xin Y."/>
            <person name="Zou X."/>
            <person name="Han Y."/>
            <person name="Worley K."/>
            <person name="Muzny D."/>
            <person name="Gibbs R."/>
        </authorList>
    </citation>
    <scope>NUCLEOTIDE SEQUENCE</scope>
    <source>
        <strain evidence="18">Sampled in the wild</strain>
    </source>
</reference>
<dbReference type="SUPFAM" id="SSF52540">
    <property type="entry name" value="P-loop containing nucleoside triphosphate hydrolases"/>
    <property type="match status" value="2"/>
</dbReference>
<keyword evidence="10 15" id="KW-1133">Transmembrane helix</keyword>
<accession>A0A8K0NZI8</accession>
<evidence type="ECO:0000256" key="11">
    <source>
        <dbReference type="ARBA" id="ARBA00023128"/>
    </source>
</evidence>
<evidence type="ECO:0000256" key="3">
    <source>
        <dbReference type="ARBA" id="ARBA00022692"/>
    </source>
</evidence>
<feature type="region of interest" description="Disordered" evidence="14">
    <location>
        <begin position="43"/>
        <end position="71"/>
    </location>
</feature>
<evidence type="ECO:0000259" key="16">
    <source>
        <dbReference type="PROSITE" id="PS50222"/>
    </source>
</evidence>
<dbReference type="Pfam" id="PF08356">
    <property type="entry name" value="EF_assoc_2"/>
    <property type="match status" value="1"/>
</dbReference>
<sequence>MKNIIKFINSWKEKAYLSEGKEAAENDDPYILDATLGNLKNREKGMVFQRRDTSTDPSASPRDSRASQRRREGVRILLVGERGVGKTSLILSLVSEEFPEDDDGGEDGPEDGMRIGSVLPAKAEEITIPADVTPENVPTHIVDFSEAEQTEEMLCAELRRAHVVCVVYAANDSNSLLKVTSRWLPIIRRCCDPEWPEPCPCWHIDEEAEVDLVGDDVEELVQPHAPPHLPPPPVILVGNKVDLVDEPSIDMVLTIMEQYPEIESCIECSAKTLKNISEMFYYAQKAVLHPTAPLYHMDEQDLTEKCKEALIRIFKICDADCDGLLSDEELDGFQRLCFQSPLQPHVLRDLKTLLASSIPDGIQDDSVTLPGFLFLHCLFIQRGRNETTWTVLRKFGYDDSLDVSEEYLRPNFRVDSGCSTELSPKGQAFLTRLFEGADRDHDGALSPSELEVLLSPVPSHSRSCPFQRPSIKGHCAALRALSPTNPLGWPTLNGYLCRWSLLALVDLGSALECLAYLGYNITTPDDSQTSAIQVTRDKKIDLAKKQTYRNVFKCHVIGPKGCGKSTFCRSFLSSPASNNDSSLGAIQQIHHQFVVNTVQVYGQEKYLVLEEITLESSNVALLPSQVTCDVACLIYNSADPHSFQSIARIYLKYYAEAPIPVLIVGTHAENCGNILDDATRQEYLVQPAQFCSENRLPPPQPFSAKLHLIRSEEQLLHVAPLGSSSCTKDVFVKLGTMAAFPHLKQLGIFPGDNQSWWKAGLCIAAATAVGFLLAKVFKSDSRR</sequence>
<keyword evidence="12" id="KW-0342">GTP-binding</keyword>
<evidence type="ECO:0000256" key="14">
    <source>
        <dbReference type="SAM" id="MobiDB-lite"/>
    </source>
</evidence>
<evidence type="ECO:0000259" key="17">
    <source>
        <dbReference type="PROSITE" id="PS51423"/>
    </source>
</evidence>
<dbReference type="GO" id="GO:0005741">
    <property type="term" value="C:mitochondrial outer membrane"/>
    <property type="evidence" value="ECO:0007669"/>
    <property type="project" value="UniProtKB-SubCell"/>
</dbReference>
<dbReference type="PANTHER" id="PTHR46819:SF1">
    <property type="entry name" value="EF-HAND CALCIUM-BINDING DOMAIN-CONTAINING PROTEIN 7"/>
    <property type="match status" value="1"/>
</dbReference>
<dbReference type="InterPro" id="IPR020860">
    <property type="entry name" value="MIRO_dom"/>
</dbReference>
<evidence type="ECO:0000256" key="6">
    <source>
        <dbReference type="ARBA" id="ARBA00022741"/>
    </source>
</evidence>
<dbReference type="InterPro" id="IPR027417">
    <property type="entry name" value="P-loop_NTPase"/>
</dbReference>
<keyword evidence="8" id="KW-0378">Hydrolase</keyword>
<evidence type="ECO:0000256" key="7">
    <source>
        <dbReference type="ARBA" id="ARBA00022787"/>
    </source>
</evidence>
<dbReference type="SUPFAM" id="SSF47473">
    <property type="entry name" value="EF-hand"/>
    <property type="match status" value="1"/>
</dbReference>
<dbReference type="Pfam" id="PF08355">
    <property type="entry name" value="EF_assoc_1"/>
    <property type="match status" value="1"/>
</dbReference>
<dbReference type="InterPro" id="IPR011992">
    <property type="entry name" value="EF-hand-dom_pair"/>
</dbReference>
<evidence type="ECO:0000256" key="10">
    <source>
        <dbReference type="ARBA" id="ARBA00022989"/>
    </source>
</evidence>
<name>A0A8K0NZI8_LADFU</name>
<keyword evidence="5" id="KW-0677">Repeat</keyword>
<dbReference type="SMART" id="SM00174">
    <property type="entry name" value="RHO"/>
    <property type="match status" value="1"/>
</dbReference>
<proteinExistence type="inferred from homology"/>
<dbReference type="InterPro" id="IPR013567">
    <property type="entry name" value="EF_hand_assoc_2"/>
</dbReference>
<keyword evidence="19" id="KW-1185">Reference proteome</keyword>
<gene>
    <name evidence="18" type="ORF">J437_LFUL002386</name>
</gene>
<keyword evidence="4" id="KW-0479">Metal-binding</keyword>
<feature type="domain" description="EF-hand" evidence="16">
    <location>
        <begin position="425"/>
        <end position="460"/>
    </location>
</feature>
<evidence type="ECO:0000256" key="15">
    <source>
        <dbReference type="SAM" id="Phobius"/>
    </source>
</evidence>
<reference evidence="18" key="1">
    <citation type="submission" date="2013-04" db="EMBL/GenBank/DDBJ databases">
        <authorList>
            <person name="Qu J."/>
            <person name="Murali S.C."/>
            <person name="Bandaranaike D."/>
            <person name="Bellair M."/>
            <person name="Blankenburg K."/>
            <person name="Chao H."/>
            <person name="Dinh H."/>
            <person name="Doddapaneni H."/>
            <person name="Downs B."/>
            <person name="Dugan-Rocha S."/>
            <person name="Elkadiri S."/>
            <person name="Gnanaolivu R.D."/>
            <person name="Hernandez B."/>
            <person name="Javaid M."/>
            <person name="Jayaseelan J.C."/>
            <person name="Lee S."/>
            <person name="Li M."/>
            <person name="Ming W."/>
            <person name="Munidasa M."/>
            <person name="Muniz J."/>
            <person name="Nguyen L."/>
            <person name="Ongeri F."/>
            <person name="Osuji N."/>
            <person name="Pu L.-L."/>
            <person name="Puazo M."/>
            <person name="Qu C."/>
            <person name="Quiroz J."/>
            <person name="Raj R."/>
            <person name="Weissenberger G."/>
            <person name="Xin Y."/>
            <person name="Zou X."/>
            <person name="Han Y."/>
            <person name="Richards S."/>
            <person name="Worley K."/>
            <person name="Muzny D."/>
            <person name="Gibbs R."/>
        </authorList>
    </citation>
    <scope>NUCLEOTIDE SEQUENCE</scope>
    <source>
        <strain evidence="18">Sampled in the wild</strain>
    </source>
</reference>
<dbReference type="GO" id="GO:0005525">
    <property type="term" value="F:GTP binding"/>
    <property type="evidence" value="ECO:0007669"/>
    <property type="project" value="UniProtKB-KW"/>
</dbReference>
<keyword evidence="13 15" id="KW-0472">Membrane</keyword>